<evidence type="ECO:0000256" key="1">
    <source>
        <dbReference type="SAM" id="MobiDB-lite"/>
    </source>
</evidence>
<name>A0ABN7A9V4_9HEMI</name>
<evidence type="ECO:0000313" key="2">
    <source>
        <dbReference type="EMBL" id="BES87661.1"/>
    </source>
</evidence>
<dbReference type="EMBL" id="AP028909">
    <property type="protein sequence ID" value="BES87661.1"/>
    <property type="molecule type" value="Genomic_DNA"/>
</dbReference>
<accession>A0ABN7A9V4</accession>
<sequence>MKLLPEPEAEYDYPVRPRDTPPRPVDSRLHPSSALTPEALAQRHLPDFPSPPRHTGTFHPHHFICPSPAVVELANLVYLGAVIKPIGDIIAHPIPSDMYG</sequence>
<feature type="region of interest" description="Disordered" evidence="1">
    <location>
        <begin position="1"/>
        <end position="35"/>
    </location>
</feature>
<gene>
    <name evidence="2" type="ORF">NTJ_00467</name>
</gene>
<organism evidence="2 3">
    <name type="scientific">Nesidiocoris tenuis</name>
    <dbReference type="NCBI Taxonomy" id="355587"/>
    <lineage>
        <taxon>Eukaryota</taxon>
        <taxon>Metazoa</taxon>
        <taxon>Ecdysozoa</taxon>
        <taxon>Arthropoda</taxon>
        <taxon>Hexapoda</taxon>
        <taxon>Insecta</taxon>
        <taxon>Pterygota</taxon>
        <taxon>Neoptera</taxon>
        <taxon>Paraneoptera</taxon>
        <taxon>Hemiptera</taxon>
        <taxon>Heteroptera</taxon>
        <taxon>Panheteroptera</taxon>
        <taxon>Cimicomorpha</taxon>
        <taxon>Miridae</taxon>
        <taxon>Dicyphina</taxon>
        <taxon>Nesidiocoris</taxon>
    </lineage>
</organism>
<feature type="compositionally biased region" description="Basic and acidic residues" evidence="1">
    <location>
        <begin position="13"/>
        <end position="29"/>
    </location>
</feature>
<protein>
    <submittedName>
        <fullName evidence="2">Uncharacterized protein</fullName>
    </submittedName>
</protein>
<dbReference type="Proteomes" id="UP001307889">
    <property type="component" value="Chromosome 1"/>
</dbReference>
<evidence type="ECO:0000313" key="3">
    <source>
        <dbReference type="Proteomes" id="UP001307889"/>
    </source>
</evidence>
<keyword evidence="3" id="KW-1185">Reference proteome</keyword>
<proteinExistence type="predicted"/>
<reference evidence="2 3" key="1">
    <citation type="submission" date="2023-09" db="EMBL/GenBank/DDBJ databases">
        <title>Nesidiocoris tenuis whole genome shotgun sequence.</title>
        <authorList>
            <person name="Shibata T."/>
            <person name="Shimoda M."/>
            <person name="Kobayashi T."/>
            <person name="Uehara T."/>
        </authorList>
    </citation>
    <scope>NUCLEOTIDE SEQUENCE [LARGE SCALE GENOMIC DNA]</scope>
    <source>
        <strain evidence="2 3">Japan</strain>
    </source>
</reference>